<dbReference type="AlphaFoldDB" id="A0A0A2MYC7"/>
<sequence>MKKTQNTTFRSERNNRQNRLLLRLQRIVFSVKSIQNFDVFEFTNPLHDELQIVYENIRV</sequence>
<dbReference type="EMBL" id="JRLZ01000003">
    <property type="protein sequence ID" value="KGO96621.1"/>
    <property type="molecule type" value="Genomic_DNA"/>
</dbReference>
<dbReference type="PATRIC" id="fig|1107311.5.peg.1679"/>
<name>A0A0A2MYC7_9FLAO</name>
<dbReference type="eggNOG" id="ENOG5030QM2">
    <property type="taxonomic scope" value="Bacteria"/>
</dbReference>
<protein>
    <submittedName>
        <fullName evidence="1">Uncharacterized protein</fullName>
    </submittedName>
</protein>
<reference evidence="1 2" key="2">
    <citation type="journal article" date="2015" name="Stand. Genomic Sci.">
        <title>High quality draft genomic sequence of Flavobacterium enshiense DK69(T) and comparison among Flavobacterium genomes.</title>
        <authorList>
            <person name="Zeng Z."/>
            <person name="Chen C."/>
            <person name="Du H."/>
            <person name="Wang G."/>
            <person name="Li M."/>
        </authorList>
    </citation>
    <scope>NUCLEOTIDE SEQUENCE [LARGE SCALE GENOMIC DNA]</scope>
    <source>
        <strain evidence="1 2">DK69</strain>
    </source>
</reference>
<reference evidence="2" key="1">
    <citation type="submission" date="2013-09" db="EMBL/GenBank/DDBJ databases">
        <authorList>
            <person name="Zeng Z."/>
            <person name="Chen C."/>
        </authorList>
    </citation>
    <scope>NUCLEOTIDE SEQUENCE [LARGE SCALE GENOMIC DNA]</scope>
    <source>
        <strain evidence="2">DK69</strain>
    </source>
</reference>
<evidence type="ECO:0000313" key="1">
    <source>
        <dbReference type="EMBL" id="KGO96621.1"/>
    </source>
</evidence>
<accession>A0A0A2MYC7</accession>
<dbReference type="STRING" id="1107311.Q767_02570"/>
<proteinExistence type="predicted"/>
<gene>
    <name evidence="1" type="ORF">Q767_02570</name>
</gene>
<organism evidence="1 2">
    <name type="scientific">Flavobacterium enshiense DK69</name>
    <dbReference type="NCBI Taxonomy" id="1107311"/>
    <lineage>
        <taxon>Bacteria</taxon>
        <taxon>Pseudomonadati</taxon>
        <taxon>Bacteroidota</taxon>
        <taxon>Flavobacteriia</taxon>
        <taxon>Flavobacteriales</taxon>
        <taxon>Flavobacteriaceae</taxon>
        <taxon>Flavobacterium</taxon>
    </lineage>
</organism>
<evidence type="ECO:0000313" key="2">
    <source>
        <dbReference type="Proteomes" id="UP000030149"/>
    </source>
</evidence>
<comment type="caution">
    <text evidence="1">The sequence shown here is derived from an EMBL/GenBank/DDBJ whole genome shotgun (WGS) entry which is preliminary data.</text>
</comment>
<keyword evidence="2" id="KW-1185">Reference proteome</keyword>
<dbReference type="Proteomes" id="UP000030149">
    <property type="component" value="Unassembled WGS sequence"/>
</dbReference>